<dbReference type="Pfam" id="PF07963">
    <property type="entry name" value="N_methyl"/>
    <property type="match status" value="1"/>
</dbReference>
<protein>
    <submittedName>
        <fullName evidence="2">Prepilin-type N-terminal cleavage/methylation domain-containing protein</fullName>
    </submittedName>
</protein>
<comment type="caution">
    <text evidence="2">The sequence shown here is derived from an EMBL/GenBank/DDBJ whole genome shotgun (WGS) entry which is preliminary data.</text>
</comment>
<dbReference type="Gene3D" id="3.30.700.10">
    <property type="entry name" value="Glycoprotein, Type 4 Pilin"/>
    <property type="match status" value="1"/>
</dbReference>
<gene>
    <name evidence="2" type="ORF">HGP28_04800</name>
</gene>
<keyword evidence="3" id="KW-1185">Reference proteome</keyword>
<dbReference type="AlphaFoldDB" id="A0A7X8TNX0"/>
<dbReference type="NCBIfam" id="TIGR02532">
    <property type="entry name" value="IV_pilin_GFxxxE"/>
    <property type="match status" value="1"/>
</dbReference>
<evidence type="ECO:0000313" key="3">
    <source>
        <dbReference type="Proteomes" id="UP000535589"/>
    </source>
</evidence>
<dbReference type="RefSeq" id="WP_168835306.1">
    <property type="nucleotide sequence ID" value="NZ_JABAIK010000003.1"/>
</dbReference>
<sequence>MKTSKGFTLVEIVITIMVVAILAVVAAPRFLNLSSSAYAANIHGVNSALTSALKLANARIQIDDAQTTLDYQGKTVALTAGNPAASADTLRALLNIDVPKSWTRNWESVPCDEPEFCILGNMFPGKGGYVSIPNFPLSGNNGLDRASYIWPRGYVIKSEGCYAFYINEASKETFHTGSIDAGC</sequence>
<dbReference type="EMBL" id="JABAIK010000003">
    <property type="protein sequence ID" value="NLS12213.1"/>
    <property type="molecule type" value="Genomic_DNA"/>
</dbReference>
<dbReference type="InterPro" id="IPR012902">
    <property type="entry name" value="N_methyl_site"/>
</dbReference>
<evidence type="ECO:0000313" key="2">
    <source>
        <dbReference type="EMBL" id="NLS12213.1"/>
    </source>
</evidence>
<name>A0A7X8TNX0_9VIBR</name>
<dbReference type="InterPro" id="IPR045584">
    <property type="entry name" value="Pilin-like"/>
</dbReference>
<dbReference type="PROSITE" id="PS00409">
    <property type="entry name" value="PROKAR_NTER_METHYL"/>
    <property type="match status" value="1"/>
</dbReference>
<keyword evidence="1" id="KW-0812">Transmembrane</keyword>
<reference evidence="2 3" key="1">
    <citation type="submission" date="2020-04" db="EMBL/GenBank/DDBJ databases">
        <title>Vibrio sp. SM6, a novel species isolated from seawater.</title>
        <authorList>
            <person name="Wang X."/>
        </authorList>
    </citation>
    <scope>NUCLEOTIDE SEQUENCE [LARGE SCALE GENOMIC DNA]</scope>
    <source>
        <strain evidence="2 3">SM6</strain>
    </source>
</reference>
<keyword evidence="1" id="KW-1133">Transmembrane helix</keyword>
<keyword evidence="1" id="KW-0472">Membrane</keyword>
<organism evidence="2 3">
    <name type="scientific">Vibrio agarilyticus</name>
    <dbReference type="NCBI Taxonomy" id="2726741"/>
    <lineage>
        <taxon>Bacteria</taxon>
        <taxon>Pseudomonadati</taxon>
        <taxon>Pseudomonadota</taxon>
        <taxon>Gammaproteobacteria</taxon>
        <taxon>Vibrionales</taxon>
        <taxon>Vibrionaceae</taxon>
        <taxon>Vibrio</taxon>
    </lineage>
</organism>
<dbReference type="SUPFAM" id="SSF54523">
    <property type="entry name" value="Pili subunits"/>
    <property type="match status" value="1"/>
</dbReference>
<proteinExistence type="predicted"/>
<accession>A0A7X8TNX0</accession>
<feature type="transmembrane region" description="Helical" evidence="1">
    <location>
        <begin position="6"/>
        <end position="27"/>
    </location>
</feature>
<evidence type="ECO:0000256" key="1">
    <source>
        <dbReference type="SAM" id="Phobius"/>
    </source>
</evidence>
<dbReference type="Proteomes" id="UP000535589">
    <property type="component" value="Unassembled WGS sequence"/>
</dbReference>